<name>A0A917G397_9BACI</name>
<dbReference type="InterPro" id="IPR014044">
    <property type="entry name" value="CAP_dom"/>
</dbReference>
<evidence type="ECO:0000313" key="3">
    <source>
        <dbReference type="EMBL" id="GGG20848.1"/>
    </source>
</evidence>
<dbReference type="InterPro" id="IPR029410">
    <property type="entry name" value="CAP_assoc"/>
</dbReference>
<accession>A0A917G397</accession>
<dbReference type="Pfam" id="PF00188">
    <property type="entry name" value="CAP"/>
    <property type="match status" value="1"/>
</dbReference>
<dbReference type="AlphaFoldDB" id="A0A917G397"/>
<dbReference type="InterPro" id="IPR035940">
    <property type="entry name" value="CAP_sf"/>
</dbReference>
<keyword evidence="4" id="KW-1185">Reference proteome</keyword>
<protein>
    <submittedName>
        <fullName evidence="3">Membrane protein YlbC</fullName>
    </submittedName>
</protein>
<feature type="domain" description="CAP-associated" evidence="2">
    <location>
        <begin position="58"/>
        <end position="196"/>
    </location>
</feature>
<dbReference type="RefSeq" id="WP_188614328.1">
    <property type="nucleotide sequence ID" value="NZ_BMJT01000004.1"/>
</dbReference>
<dbReference type="Pfam" id="PF14504">
    <property type="entry name" value="CAP_assoc_N"/>
    <property type="match status" value="1"/>
</dbReference>
<gene>
    <name evidence="3" type="primary">ylbC</name>
    <name evidence="3" type="ORF">GCM10007425_14110</name>
</gene>
<dbReference type="EMBL" id="BMJT01000004">
    <property type="protein sequence ID" value="GGG20848.1"/>
    <property type="molecule type" value="Genomic_DNA"/>
</dbReference>
<evidence type="ECO:0000259" key="1">
    <source>
        <dbReference type="Pfam" id="PF00188"/>
    </source>
</evidence>
<dbReference type="SUPFAM" id="SSF55797">
    <property type="entry name" value="PR-1-like"/>
    <property type="match status" value="1"/>
</dbReference>
<feature type="domain" description="SCP" evidence="1">
    <location>
        <begin position="227"/>
        <end position="335"/>
    </location>
</feature>
<dbReference type="Gene3D" id="3.40.33.10">
    <property type="entry name" value="CAP"/>
    <property type="match status" value="1"/>
</dbReference>
<reference evidence="3" key="1">
    <citation type="journal article" date="2014" name="Int. J. Syst. Evol. Microbiol.">
        <title>Complete genome sequence of Corynebacterium casei LMG S-19264T (=DSM 44701T), isolated from a smear-ripened cheese.</title>
        <authorList>
            <consortium name="US DOE Joint Genome Institute (JGI-PGF)"/>
            <person name="Walter F."/>
            <person name="Albersmeier A."/>
            <person name="Kalinowski J."/>
            <person name="Ruckert C."/>
        </authorList>
    </citation>
    <scope>NUCLEOTIDE SEQUENCE</scope>
    <source>
        <strain evidence="3">CGMCC 1.15760</strain>
    </source>
</reference>
<organism evidence="3 4">
    <name type="scientific">Lysinibacillus alkalisoli</name>
    <dbReference type="NCBI Taxonomy" id="1911548"/>
    <lineage>
        <taxon>Bacteria</taxon>
        <taxon>Bacillati</taxon>
        <taxon>Bacillota</taxon>
        <taxon>Bacilli</taxon>
        <taxon>Bacillales</taxon>
        <taxon>Bacillaceae</taxon>
        <taxon>Lysinibacillus</taxon>
    </lineage>
</organism>
<reference evidence="3" key="2">
    <citation type="submission" date="2020-09" db="EMBL/GenBank/DDBJ databases">
        <authorList>
            <person name="Sun Q."/>
            <person name="Zhou Y."/>
        </authorList>
    </citation>
    <scope>NUCLEOTIDE SEQUENCE</scope>
    <source>
        <strain evidence="3">CGMCC 1.15760</strain>
    </source>
</reference>
<dbReference type="Proteomes" id="UP000616608">
    <property type="component" value="Unassembled WGS sequence"/>
</dbReference>
<proteinExistence type="predicted"/>
<evidence type="ECO:0000259" key="2">
    <source>
        <dbReference type="Pfam" id="PF14504"/>
    </source>
</evidence>
<dbReference type="PANTHER" id="PTHR31157">
    <property type="entry name" value="SCP DOMAIN-CONTAINING PROTEIN"/>
    <property type="match status" value="1"/>
</dbReference>
<dbReference type="PANTHER" id="PTHR31157:SF1">
    <property type="entry name" value="SCP DOMAIN-CONTAINING PROTEIN"/>
    <property type="match status" value="1"/>
</dbReference>
<dbReference type="CDD" id="cd05379">
    <property type="entry name" value="CAP_bacterial"/>
    <property type="match status" value="1"/>
</dbReference>
<sequence>MKALFRILLIMTIATFIFYKYSQNKEQPPVQDQAPTLEMQIHASTALPRPKEGVSTLIGKDEATLIEQYGEPIRKEPSAYRYEWWVYNKNPDEFMMVALLDKEVKQVFVAGREVATAPFEINSTLEEVYRTTIIEPEVMLSVEDTLYTFALTDDDLSERLLVKFEDVVAQIFVNTKNKVTGIRFFDYETLVKLHPYDITYFDTIVDRPRTKLALKGDVTKAVNKQILDLVNLQRHYKKQKPLKKNEILMQLATMHSEEMVEENYFEKESPTLGNIEERTKSFGYQAEEVDEVIGELMLDPIELVHAWLNDEEQQKILLEGTFTHTGIGCEQDKCTQIVAKPITIPREPSPVELK</sequence>
<evidence type="ECO:0000313" key="4">
    <source>
        <dbReference type="Proteomes" id="UP000616608"/>
    </source>
</evidence>
<comment type="caution">
    <text evidence="3">The sequence shown here is derived from an EMBL/GenBank/DDBJ whole genome shotgun (WGS) entry which is preliminary data.</text>
</comment>